<reference evidence="3 5" key="2">
    <citation type="submission" date="2018-11" db="EMBL/GenBank/DDBJ databases">
        <authorList>
            <consortium name="Pathogen Informatics"/>
        </authorList>
    </citation>
    <scope>NUCLEOTIDE SEQUENCE [LARGE SCALE GENOMIC DNA]</scope>
</reference>
<feature type="domain" description="IFT140 first beta-propeller" evidence="2">
    <location>
        <begin position="3"/>
        <end position="127"/>
    </location>
</feature>
<evidence type="ECO:0000259" key="2">
    <source>
        <dbReference type="Pfam" id="PF23383"/>
    </source>
</evidence>
<keyword evidence="1" id="KW-0472">Membrane</keyword>
<proteinExistence type="predicted"/>
<dbReference type="AlphaFoldDB" id="A0A0N4UEA3"/>
<feature type="transmembrane region" description="Helical" evidence="1">
    <location>
        <begin position="129"/>
        <end position="146"/>
    </location>
</feature>
<dbReference type="InterPro" id="IPR015943">
    <property type="entry name" value="WD40/YVTN_repeat-like_dom_sf"/>
</dbReference>
<sequence>MGVLIEEKIENDVTSTHHEMLAWHPRNDWLAIVSYNAQIGGQVHFFKHQIEKVNHKPVQKANCKVTKISWHPELILLLIGWENGDVTLRYADEEKDEYSITVDNGPLNKVTCLAWNSSLENEFCIADEVLFLFLLFLLFIIISLLFKSF</sequence>
<keyword evidence="5" id="KW-1185">Reference proteome</keyword>
<accession>A0A0N4UEA3</accession>
<organism evidence="4 6">
    <name type="scientific">Dracunculus medinensis</name>
    <name type="common">Guinea worm</name>
    <dbReference type="NCBI Taxonomy" id="318479"/>
    <lineage>
        <taxon>Eukaryota</taxon>
        <taxon>Metazoa</taxon>
        <taxon>Ecdysozoa</taxon>
        <taxon>Nematoda</taxon>
        <taxon>Chromadorea</taxon>
        <taxon>Rhabditida</taxon>
        <taxon>Spirurina</taxon>
        <taxon>Dracunculoidea</taxon>
        <taxon>Dracunculidae</taxon>
        <taxon>Dracunculus</taxon>
    </lineage>
</organism>
<protein>
    <submittedName>
        <fullName evidence="6">ANAPC4_WD40 domain-containing protein</fullName>
    </submittedName>
</protein>
<evidence type="ECO:0000313" key="5">
    <source>
        <dbReference type="Proteomes" id="UP000274756"/>
    </source>
</evidence>
<dbReference type="Proteomes" id="UP000274756">
    <property type="component" value="Unassembled WGS sequence"/>
</dbReference>
<dbReference type="SUPFAM" id="SSF50978">
    <property type="entry name" value="WD40 repeat-like"/>
    <property type="match status" value="1"/>
</dbReference>
<reference evidence="6" key="1">
    <citation type="submission" date="2017-02" db="UniProtKB">
        <authorList>
            <consortium name="WormBaseParasite"/>
        </authorList>
    </citation>
    <scope>IDENTIFICATION</scope>
</reference>
<keyword evidence="1" id="KW-0812">Transmembrane</keyword>
<dbReference type="OrthoDB" id="10258787at2759"/>
<dbReference type="EMBL" id="UYYG01000007">
    <property type="protein sequence ID" value="VDN50769.1"/>
    <property type="molecule type" value="Genomic_DNA"/>
</dbReference>
<dbReference type="InterPro" id="IPR056154">
    <property type="entry name" value="Beta-prop_IFT140_1st"/>
</dbReference>
<evidence type="ECO:0000313" key="4">
    <source>
        <dbReference type="Proteomes" id="UP000038040"/>
    </source>
</evidence>
<dbReference type="Pfam" id="PF23383">
    <property type="entry name" value="Beta-prop_IFT140_1st"/>
    <property type="match status" value="1"/>
</dbReference>
<evidence type="ECO:0000313" key="3">
    <source>
        <dbReference type="EMBL" id="VDN50769.1"/>
    </source>
</evidence>
<dbReference type="InterPro" id="IPR036322">
    <property type="entry name" value="WD40_repeat_dom_sf"/>
</dbReference>
<evidence type="ECO:0000313" key="6">
    <source>
        <dbReference type="WBParaSite" id="DME_0000569701-mRNA-1"/>
    </source>
</evidence>
<keyword evidence="1" id="KW-1133">Transmembrane helix</keyword>
<dbReference type="Proteomes" id="UP000038040">
    <property type="component" value="Unplaced"/>
</dbReference>
<gene>
    <name evidence="3" type="ORF">DME_LOCUS742</name>
</gene>
<name>A0A0N4UEA3_DRAME</name>
<dbReference type="Gene3D" id="2.130.10.10">
    <property type="entry name" value="YVTN repeat-like/Quinoprotein amine dehydrogenase"/>
    <property type="match status" value="1"/>
</dbReference>
<evidence type="ECO:0000256" key="1">
    <source>
        <dbReference type="SAM" id="Phobius"/>
    </source>
</evidence>
<dbReference type="WBParaSite" id="DME_0000569701-mRNA-1">
    <property type="protein sequence ID" value="DME_0000569701-mRNA-1"/>
    <property type="gene ID" value="DME_0000569701"/>
</dbReference>
<dbReference type="STRING" id="318479.A0A0N4UEA3"/>